<dbReference type="InterPro" id="IPR013249">
    <property type="entry name" value="RNA_pol_sigma70_r4_t2"/>
</dbReference>
<dbReference type="InterPro" id="IPR039425">
    <property type="entry name" value="RNA_pol_sigma-70-like"/>
</dbReference>
<dbReference type="GO" id="GO:0003677">
    <property type="term" value="F:DNA binding"/>
    <property type="evidence" value="ECO:0007669"/>
    <property type="project" value="UniProtKB-KW"/>
</dbReference>
<dbReference type="GO" id="GO:0016987">
    <property type="term" value="F:sigma factor activity"/>
    <property type="evidence" value="ECO:0007669"/>
    <property type="project" value="UniProtKB-KW"/>
</dbReference>
<keyword evidence="4" id="KW-0238">DNA-binding</keyword>
<dbReference type="GO" id="GO:0006352">
    <property type="term" value="P:DNA-templated transcription initiation"/>
    <property type="evidence" value="ECO:0007669"/>
    <property type="project" value="InterPro"/>
</dbReference>
<feature type="domain" description="RNA polymerase sigma-70 region 2" evidence="6">
    <location>
        <begin position="8"/>
        <end position="71"/>
    </location>
</feature>
<dbReference type="SUPFAM" id="SSF88659">
    <property type="entry name" value="Sigma3 and sigma4 domains of RNA polymerase sigma factors"/>
    <property type="match status" value="1"/>
</dbReference>
<dbReference type="Pfam" id="PF04542">
    <property type="entry name" value="Sigma70_r2"/>
    <property type="match status" value="1"/>
</dbReference>
<dbReference type="InterPro" id="IPR013324">
    <property type="entry name" value="RNA_pol_sigma_r3/r4-like"/>
</dbReference>
<comment type="caution">
    <text evidence="8">The sequence shown here is derived from an EMBL/GenBank/DDBJ whole genome shotgun (WGS) entry which is preliminary data.</text>
</comment>
<gene>
    <name evidence="8" type="ORF">DQG23_20470</name>
</gene>
<reference evidence="8 9" key="1">
    <citation type="journal article" date="2009" name="Int. J. Syst. Evol. Microbiol.">
        <title>Paenibacillus contaminans sp. nov., isolated from a contaminated laboratory plate.</title>
        <authorList>
            <person name="Chou J.H."/>
            <person name="Lee J.H."/>
            <person name="Lin M.C."/>
            <person name="Chang P.S."/>
            <person name="Arun A.B."/>
            <person name="Young C.C."/>
            <person name="Chen W.M."/>
        </authorList>
    </citation>
    <scope>NUCLEOTIDE SEQUENCE [LARGE SCALE GENOMIC DNA]</scope>
    <source>
        <strain evidence="8 9">CKOBP-6</strain>
    </source>
</reference>
<dbReference type="RefSeq" id="WP_113032735.1">
    <property type="nucleotide sequence ID" value="NZ_QMFB01000012.1"/>
</dbReference>
<feature type="domain" description="RNA polymerase sigma factor 70 region 4 type 2" evidence="7">
    <location>
        <begin position="97"/>
        <end position="148"/>
    </location>
</feature>
<dbReference type="InterPro" id="IPR007627">
    <property type="entry name" value="RNA_pol_sigma70_r2"/>
</dbReference>
<dbReference type="InterPro" id="IPR014284">
    <property type="entry name" value="RNA_pol_sigma-70_dom"/>
</dbReference>
<dbReference type="Gene3D" id="1.10.1740.10">
    <property type="match status" value="1"/>
</dbReference>
<dbReference type="EMBL" id="QMFB01000012">
    <property type="protein sequence ID" value="RAV19375.1"/>
    <property type="molecule type" value="Genomic_DNA"/>
</dbReference>
<organism evidence="8 9">
    <name type="scientific">Paenibacillus contaminans</name>
    <dbReference type="NCBI Taxonomy" id="450362"/>
    <lineage>
        <taxon>Bacteria</taxon>
        <taxon>Bacillati</taxon>
        <taxon>Bacillota</taxon>
        <taxon>Bacilli</taxon>
        <taxon>Bacillales</taxon>
        <taxon>Paenibacillaceae</taxon>
        <taxon>Paenibacillus</taxon>
    </lineage>
</organism>
<dbReference type="PANTHER" id="PTHR43133:SF8">
    <property type="entry name" value="RNA POLYMERASE SIGMA FACTOR HI_1459-RELATED"/>
    <property type="match status" value="1"/>
</dbReference>
<name>A0A329MHM9_9BACL</name>
<keyword evidence="9" id="KW-1185">Reference proteome</keyword>
<keyword evidence="5" id="KW-0804">Transcription</keyword>
<proteinExistence type="inferred from homology"/>
<evidence type="ECO:0000256" key="2">
    <source>
        <dbReference type="ARBA" id="ARBA00023015"/>
    </source>
</evidence>
<keyword evidence="3" id="KW-0731">Sigma factor</keyword>
<dbReference type="NCBIfam" id="TIGR02937">
    <property type="entry name" value="sigma70-ECF"/>
    <property type="match status" value="1"/>
</dbReference>
<evidence type="ECO:0000259" key="6">
    <source>
        <dbReference type="Pfam" id="PF04542"/>
    </source>
</evidence>
<dbReference type="Proteomes" id="UP000250369">
    <property type="component" value="Unassembled WGS sequence"/>
</dbReference>
<keyword evidence="2" id="KW-0805">Transcription regulation</keyword>
<evidence type="ECO:0000256" key="1">
    <source>
        <dbReference type="ARBA" id="ARBA00010641"/>
    </source>
</evidence>
<evidence type="ECO:0000256" key="3">
    <source>
        <dbReference type="ARBA" id="ARBA00023082"/>
    </source>
</evidence>
<protein>
    <recommendedName>
        <fullName evidence="10">RNA polymerase sigma factor</fullName>
    </recommendedName>
</protein>
<evidence type="ECO:0000256" key="5">
    <source>
        <dbReference type="ARBA" id="ARBA00023163"/>
    </source>
</evidence>
<dbReference type="Pfam" id="PF08281">
    <property type="entry name" value="Sigma70_r4_2"/>
    <property type="match status" value="1"/>
</dbReference>
<evidence type="ECO:0000256" key="4">
    <source>
        <dbReference type="ARBA" id="ARBA00023125"/>
    </source>
</evidence>
<comment type="similarity">
    <text evidence="1">Belongs to the sigma-70 factor family. ECF subfamily.</text>
</comment>
<evidence type="ECO:0000313" key="9">
    <source>
        <dbReference type="Proteomes" id="UP000250369"/>
    </source>
</evidence>
<evidence type="ECO:0000259" key="7">
    <source>
        <dbReference type="Pfam" id="PF08281"/>
    </source>
</evidence>
<dbReference type="AlphaFoldDB" id="A0A329MHM9"/>
<evidence type="ECO:0000313" key="8">
    <source>
        <dbReference type="EMBL" id="RAV19375.1"/>
    </source>
</evidence>
<dbReference type="OrthoDB" id="2381154at2"/>
<dbReference type="InterPro" id="IPR013325">
    <property type="entry name" value="RNA_pol_sigma_r2"/>
</dbReference>
<dbReference type="SUPFAM" id="SSF88946">
    <property type="entry name" value="Sigma2 domain of RNA polymerase sigma factors"/>
    <property type="match status" value="1"/>
</dbReference>
<evidence type="ECO:0008006" key="10">
    <source>
        <dbReference type="Google" id="ProtNLM"/>
    </source>
</evidence>
<accession>A0A329MHM9</accession>
<sequence>MFDQFILKFESDLRSYCRMLTGTPWDADDLYQDTIMKALKAQAKLVAHPAPRAFLFRIASNAWIDECRKRKANVGLPDGYEALSADLDEYSIDIKDSLELLVSSVPPFQAVVVLLADVFGYSSREIADMLETTEGAAKAALHRARKRLAALGQEQDAASKAARLSSKNMEEQTSLIQRFLAAFRLQEPMAIAAAYRHLIQAGIRAERLSLRGKLHFSFYDPEGNAFTVMAE</sequence>
<dbReference type="PANTHER" id="PTHR43133">
    <property type="entry name" value="RNA POLYMERASE ECF-TYPE SIGMA FACTO"/>
    <property type="match status" value="1"/>
</dbReference>
<dbReference type="Gene3D" id="1.10.10.10">
    <property type="entry name" value="Winged helix-like DNA-binding domain superfamily/Winged helix DNA-binding domain"/>
    <property type="match status" value="1"/>
</dbReference>
<dbReference type="InterPro" id="IPR036388">
    <property type="entry name" value="WH-like_DNA-bd_sf"/>
</dbReference>